<dbReference type="Pfam" id="PF05175">
    <property type="entry name" value="MTS"/>
    <property type="match status" value="1"/>
</dbReference>
<dbReference type="PANTHER" id="PTHR18895:SF74">
    <property type="entry name" value="MTRF1L RELEASE FACTOR GLUTAMINE METHYLTRANSFERASE"/>
    <property type="match status" value="1"/>
</dbReference>
<feature type="domain" description="Methyltransferase small" evidence="6">
    <location>
        <begin position="82"/>
        <end position="173"/>
    </location>
</feature>
<evidence type="ECO:0000259" key="6">
    <source>
        <dbReference type="Pfam" id="PF05175"/>
    </source>
</evidence>
<dbReference type="InterPro" id="IPR029063">
    <property type="entry name" value="SAM-dependent_MTases_sf"/>
</dbReference>
<dbReference type="InterPro" id="IPR007848">
    <property type="entry name" value="Small_mtfrase_dom"/>
</dbReference>
<comment type="caution">
    <text evidence="7">The sequence shown here is derived from an EMBL/GenBank/DDBJ whole genome shotgun (WGS) entry which is preliminary data.</text>
</comment>
<dbReference type="NCBIfam" id="TIGR00536">
    <property type="entry name" value="hemK_fam"/>
    <property type="match status" value="1"/>
</dbReference>
<reference evidence="8" key="1">
    <citation type="journal article" date="2019" name="Int. J. Syst. Evol. Microbiol.">
        <title>The Global Catalogue of Microorganisms (GCM) 10K type strain sequencing project: providing services to taxonomists for standard genome sequencing and annotation.</title>
        <authorList>
            <consortium name="The Broad Institute Genomics Platform"/>
            <consortium name="The Broad Institute Genome Sequencing Center for Infectious Disease"/>
            <person name="Wu L."/>
            <person name="Ma J."/>
        </authorList>
    </citation>
    <scope>NUCLEOTIDE SEQUENCE [LARGE SCALE GENOMIC DNA]</scope>
    <source>
        <strain evidence="8">JCM 18324</strain>
    </source>
</reference>
<dbReference type="RefSeq" id="WP_345616269.1">
    <property type="nucleotide sequence ID" value="NZ_BAABJV010000026.1"/>
</dbReference>
<sequence>MPLAPTRRARSATVAALRSAGCVFAEEEAALLLAAARTADELAAMTERRAAGLPLEQILGWAEFHGHRTAVDPGVFVPRRRSEFLVERALALAPPGPLVLDLCCGTGALGAAVHRALGAGELHAADIDPAAVRCARRNLAPLGGTVHQGDLYRALPAALRGRVDVLLANAPYVPTSELGLLPAEARDHEPSAALDGGPDGLDVQRRVAAGAPHWLSPGGVLLVETGERQAPRTARVLARHGLLVETSVCGERGAAVVSGMLPAH</sequence>
<accession>A0ABP9BL57</accession>
<dbReference type="CDD" id="cd02440">
    <property type="entry name" value="AdoMet_MTases"/>
    <property type="match status" value="1"/>
</dbReference>
<evidence type="ECO:0000256" key="1">
    <source>
        <dbReference type="ARBA" id="ARBA00012771"/>
    </source>
</evidence>
<evidence type="ECO:0000256" key="3">
    <source>
        <dbReference type="ARBA" id="ARBA00022679"/>
    </source>
</evidence>
<dbReference type="Proteomes" id="UP001501147">
    <property type="component" value="Unassembled WGS sequence"/>
</dbReference>
<protein>
    <recommendedName>
        <fullName evidence="1">peptide chain release factor N(5)-glutamine methyltransferase</fullName>
        <ecNumber evidence="1">2.1.1.297</ecNumber>
    </recommendedName>
</protein>
<dbReference type="InterPro" id="IPR004556">
    <property type="entry name" value="HemK-like"/>
</dbReference>
<keyword evidence="4" id="KW-0949">S-adenosyl-L-methionine</keyword>
<dbReference type="EC" id="2.1.1.297" evidence="1"/>
<dbReference type="NCBIfam" id="TIGR03704">
    <property type="entry name" value="PrmC_rel_meth"/>
    <property type="match status" value="1"/>
</dbReference>
<evidence type="ECO:0000256" key="2">
    <source>
        <dbReference type="ARBA" id="ARBA00022603"/>
    </source>
</evidence>
<dbReference type="Gene3D" id="3.40.50.150">
    <property type="entry name" value="Vaccinia Virus protein VP39"/>
    <property type="match status" value="1"/>
</dbReference>
<comment type="catalytic activity">
    <reaction evidence="5">
        <text>L-glutaminyl-[peptide chain release factor] + S-adenosyl-L-methionine = N(5)-methyl-L-glutaminyl-[peptide chain release factor] + S-adenosyl-L-homocysteine + H(+)</text>
        <dbReference type="Rhea" id="RHEA:42896"/>
        <dbReference type="Rhea" id="RHEA-COMP:10271"/>
        <dbReference type="Rhea" id="RHEA-COMP:10272"/>
        <dbReference type="ChEBI" id="CHEBI:15378"/>
        <dbReference type="ChEBI" id="CHEBI:30011"/>
        <dbReference type="ChEBI" id="CHEBI:57856"/>
        <dbReference type="ChEBI" id="CHEBI:59789"/>
        <dbReference type="ChEBI" id="CHEBI:61891"/>
        <dbReference type="EC" id="2.1.1.297"/>
    </reaction>
</comment>
<organism evidence="7 8">
    <name type="scientific">Streptomyces sanyensis</name>
    <dbReference type="NCBI Taxonomy" id="568869"/>
    <lineage>
        <taxon>Bacteria</taxon>
        <taxon>Bacillati</taxon>
        <taxon>Actinomycetota</taxon>
        <taxon>Actinomycetes</taxon>
        <taxon>Kitasatosporales</taxon>
        <taxon>Streptomycetaceae</taxon>
        <taxon>Streptomyces</taxon>
    </lineage>
</organism>
<dbReference type="EMBL" id="BAABJV010000026">
    <property type="protein sequence ID" value="GAA4795851.1"/>
    <property type="molecule type" value="Genomic_DNA"/>
</dbReference>
<keyword evidence="3" id="KW-0808">Transferase</keyword>
<evidence type="ECO:0000313" key="7">
    <source>
        <dbReference type="EMBL" id="GAA4795851.1"/>
    </source>
</evidence>
<dbReference type="PANTHER" id="PTHR18895">
    <property type="entry name" value="HEMK METHYLTRANSFERASE"/>
    <property type="match status" value="1"/>
</dbReference>
<keyword evidence="8" id="KW-1185">Reference proteome</keyword>
<evidence type="ECO:0000256" key="4">
    <source>
        <dbReference type="ARBA" id="ARBA00022691"/>
    </source>
</evidence>
<evidence type="ECO:0000313" key="8">
    <source>
        <dbReference type="Proteomes" id="UP001501147"/>
    </source>
</evidence>
<dbReference type="InterPro" id="IPR022446">
    <property type="entry name" value="MeTrfrase_put"/>
</dbReference>
<name>A0ABP9BL57_9ACTN</name>
<dbReference type="InterPro" id="IPR050320">
    <property type="entry name" value="N5-glutamine_MTase"/>
</dbReference>
<gene>
    <name evidence="7" type="ORF">GCM10023329_55700</name>
</gene>
<keyword evidence="2" id="KW-0489">Methyltransferase</keyword>
<proteinExistence type="predicted"/>
<dbReference type="SUPFAM" id="SSF53335">
    <property type="entry name" value="S-adenosyl-L-methionine-dependent methyltransferases"/>
    <property type="match status" value="1"/>
</dbReference>
<evidence type="ECO:0000256" key="5">
    <source>
        <dbReference type="ARBA" id="ARBA00048391"/>
    </source>
</evidence>